<dbReference type="Proteomes" id="UP000315908">
    <property type="component" value="Unassembled WGS sequence"/>
</dbReference>
<proteinExistence type="predicted"/>
<protein>
    <submittedName>
        <fullName evidence="1">Uncharacterized protein</fullName>
    </submittedName>
</protein>
<organism evidence="1 2">
    <name type="scientific">Sphingobacterium siyangense</name>
    <dbReference type="NCBI Taxonomy" id="459529"/>
    <lineage>
        <taxon>Bacteria</taxon>
        <taxon>Pseudomonadati</taxon>
        <taxon>Bacteroidota</taxon>
        <taxon>Sphingobacteriia</taxon>
        <taxon>Sphingobacteriales</taxon>
        <taxon>Sphingobacteriaceae</taxon>
        <taxon>Sphingobacterium</taxon>
    </lineage>
</organism>
<comment type="caution">
    <text evidence="1">The sequence shown here is derived from an EMBL/GenBank/DDBJ whole genome shotgun (WGS) entry which is preliminary data.</text>
</comment>
<name>A0A562M6L1_9SPHI</name>
<reference evidence="1 2" key="1">
    <citation type="journal article" date="2015" name="Stand. Genomic Sci.">
        <title>Genomic Encyclopedia of Bacterial and Archaeal Type Strains, Phase III: the genomes of soil and plant-associated and newly described type strains.</title>
        <authorList>
            <person name="Whitman W.B."/>
            <person name="Woyke T."/>
            <person name="Klenk H.P."/>
            <person name="Zhou Y."/>
            <person name="Lilburn T.G."/>
            <person name="Beck B.J."/>
            <person name="De Vos P."/>
            <person name="Vandamme P."/>
            <person name="Eisen J.A."/>
            <person name="Garrity G."/>
            <person name="Hugenholtz P."/>
            <person name="Kyrpides N.C."/>
        </authorList>
    </citation>
    <scope>NUCLEOTIDE SEQUENCE [LARGE SCALE GENOMIC DNA]</scope>
    <source>
        <strain evidence="1 2">CGMCC 1.6855</strain>
    </source>
</reference>
<accession>A0A562M6L1</accession>
<dbReference type="EMBL" id="VLKR01000043">
    <property type="protein sequence ID" value="TWI15500.1"/>
    <property type="molecule type" value="Genomic_DNA"/>
</dbReference>
<dbReference type="AlphaFoldDB" id="A0A562M6L1"/>
<dbReference type="OrthoDB" id="799968at2"/>
<gene>
    <name evidence="1" type="ORF">IQ31_05082</name>
</gene>
<evidence type="ECO:0000313" key="2">
    <source>
        <dbReference type="Proteomes" id="UP000315908"/>
    </source>
</evidence>
<sequence length="197" mass="21905">MFGKNQNDIVRIVKANSESVSSEIKANVDSKNNTILIYSEHLPAGWYIEDGDSLVRDLPGDRIENFTVLDSGYKPRGRIAPERYECQVSKGNAVKKEQYSSVTYHLSGNNTRIYHDSIDNSNNVVSGGIEGILFSSLVKVIEEQLSGNRTLINLVREMESNQGKKDFTSAYQNFIAAAANHMTVFAPFLPALSQILK</sequence>
<evidence type="ECO:0000313" key="1">
    <source>
        <dbReference type="EMBL" id="TWI15500.1"/>
    </source>
</evidence>
<dbReference type="RefSeq" id="WP_145330823.1">
    <property type="nucleotide sequence ID" value="NZ_VLKR01000043.1"/>
</dbReference>